<dbReference type="OrthoDB" id="437338at2759"/>
<dbReference type="EMBL" id="KZ772673">
    <property type="protein sequence ID" value="PTQ50134.1"/>
    <property type="molecule type" value="Genomic_DNA"/>
</dbReference>
<dbReference type="Proteomes" id="UP000244005">
    <property type="component" value="Unassembled WGS sequence"/>
</dbReference>
<keyword evidence="2" id="KW-1185">Reference proteome</keyword>
<organism evidence="1 2">
    <name type="scientific">Marchantia polymorpha</name>
    <name type="common">Common liverwort</name>
    <name type="synonym">Marchantia aquatica</name>
    <dbReference type="NCBI Taxonomy" id="3197"/>
    <lineage>
        <taxon>Eukaryota</taxon>
        <taxon>Viridiplantae</taxon>
        <taxon>Streptophyta</taxon>
        <taxon>Embryophyta</taxon>
        <taxon>Marchantiophyta</taxon>
        <taxon>Marchantiopsida</taxon>
        <taxon>Marchantiidae</taxon>
        <taxon>Marchantiales</taxon>
        <taxon>Marchantiaceae</taxon>
        <taxon>Marchantia</taxon>
    </lineage>
</organism>
<name>A0A2R6XVK0_MARPO</name>
<sequence>MDSGVKHINVIELVKIDCKLNPVNALIMVACMDHDQRMEREVQGFVSRSHAWKNKYKTSVIILDNSEQNISLSQILAALQHLQQEKATLQESSPLLQDFDAFMEEFEAVFGYNDKARMQLTCNITWGGAASINQFCCGLCDDVQVLFLTLLDTSTLCEAITQDIQCDNRLFGRCQEKKIISNAQHHINHSIAPPLAQQALAVVRPASFGPISMHIDVTKFKPLIEAEQLCHGAHNLCLYCGNLELIARHCPLKFAKLQVI</sequence>
<dbReference type="PROSITE" id="PS51257">
    <property type="entry name" value="PROKAR_LIPOPROTEIN"/>
    <property type="match status" value="1"/>
</dbReference>
<proteinExistence type="predicted"/>
<gene>
    <name evidence="1" type="ORF">MARPO_0001s0175</name>
</gene>
<dbReference type="Gramene" id="Mp1g18370.1">
    <property type="protein sequence ID" value="Mp1g18370.1.cds"/>
    <property type="gene ID" value="Mp1g18370"/>
</dbReference>
<evidence type="ECO:0000313" key="1">
    <source>
        <dbReference type="EMBL" id="PTQ50134.1"/>
    </source>
</evidence>
<protein>
    <submittedName>
        <fullName evidence="1">Uncharacterized protein</fullName>
    </submittedName>
</protein>
<reference evidence="2" key="1">
    <citation type="journal article" date="2017" name="Cell">
        <title>Insights into land plant evolution garnered from the Marchantia polymorpha genome.</title>
        <authorList>
            <person name="Bowman J.L."/>
            <person name="Kohchi T."/>
            <person name="Yamato K.T."/>
            <person name="Jenkins J."/>
            <person name="Shu S."/>
            <person name="Ishizaki K."/>
            <person name="Yamaoka S."/>
            <person name="Nishihama R."/>
            <person name="Nakamura Y."/>
            <person name="Berger F."/>
            <person name="Adam C."/>
            <person name="Aki S.S."/>
            <person name="Althoff F."/>
            <person name="Araki T."/>
            <person name="Arteaga-Vazquez M.A."/>
            <person name="Balasubrmanian S."/>
            <person name="Barry K."/>
            <person name="Bauer D."/>
            <person name="Boehm C.R."/>
            <person name="Briginshaw L."/>
            <person name="Caballero-Perez J."/>
            <person name="Catarino B."/>
            <person name="Chen F."/>
            <person name="Chiyoda S."/>
            <person name="Chovatia M."/>
            <person name="Davies K.M."/>
            <person name="Delmans M."/>
            <person name="Demura T."/>
            <person name="Dierschke T."/>
            <person name="Dolan L."/>
            <person name="Dorantes-Acosta A.E."/>
            <person name="Eklund D.M."/>
            <person name="Florent S.N."/>
            <person name="Flores-Sandoval E."/>
            <person name="Fujiyama A."/>
            <person name="Fukuzawa H."/>
            <person name="Galik B."/>
            <person name="Grimanelli D."/>
            <person name="Grimwood J."/>
            <person name="Grossniklaus U."/>
            <person name="Hamada T."/>
            <person name="Haseloff J."/>
            <person name="Hetherington A.J."/>
            <person name="Higo A."/>
            <person name="Hirakawa Y."/>
            <person name="Hundley H.N."/>
            <person name="Ikeda Y."/>
            <person name="Inoue K."/>
            <person name="Inoue S.I."/>
            <person name="Ishida S."/>
            <person name="Jia Q."/>
            <person name="Kakita M."/>
            <person name="Kanazawa T."/>
            <person name="Kawai Y."/>
            <person name="Kawashima T."/>
            <person name="Kennedy M."/>
            <person name="Kinose K."/>
            <person name="Kinoshita T."/>
            <person name="Kohara Y."/>
            <person name="Koide E."/>
            <person name="Komatsu K."/>
            <person name="Kopischke S."/>
            <person name="Kubo M."/>
            <person name="Kyozuka J."/>
            <person name="Lagercrantz U."/>
            <person name="Lin S.S."/>
            <person name="Lindquist E."/>
            <person name="Lipzen A.M."/>
            <person name="Lu C.W."/>
            <person name="De Luna E."/>
            <person name="Martienssen R.A."/>
            <person name="Minamino N."/>
            <person name="Mizutani M."/>
            <person name="Mizutani M."/>
            <person name="Mochizuki N."/>
            <person name="Monte I."/>
            <person name="Mosher R."/>
            <person name="Nagasaki H."/>
            <person name="Nakagami H."/>
            <person name="Naramoto S."/>
            <person name="Nishitani K."/>
            <person name="Ohtani M."/>
            <person name="Okamoto T."/>
            <person name="Okumura M."/>
            <person name="Phillips J."/>
            <person name="Pollak B."/>
            <person name="Reinders A."/>
            <person name="Rovekamp M."/>
            <person name="Sano R."/>
            <person name="Sawa S."/>
            <person name="Schmid M.W."/>
            <person name="Shirakawa M."/>
            <person name="Solano R."/>
            <person name="Spunde A."/>
            <person name="Suetsugu N."/>
            <person name="Sugano S."/>
            <person name="Sugiyama A."/>
            <person name="Sun R."/>
            <person name="Suzuki Y."/>
            <person name="Takenaka M."/>
            <person name="Takezawa D."/>
            <person name="Tomogane H."/>
            <person name="Tsuzuki M."/>
            <person name="Ueda T."/>
            <person name="Umeda M."/>
            <person name="Ward J.M."/>
            <person name="Watanabe Y."/>
            <person name="Yazaki K."/>
            <person name="Yokoyama R."/>
            <person name="Yoshitake Y."/>
            <person name="Yotsui I."/>
            <person name="Zachgo S."/>
            <person name="Schmutz J."/>
        </authorList>
    </citation>
    <scope>NUCLEOTIDE SEQUENCE [LARGE SCALE GENOMIC DNA]</scope>
    <source>
        <strain evidence="2">Tak-1</strain>
    </source>
</reference>
<evidence type="ECO:0000313" key="2">
    <source>
        <dbReference type="Proteomes" id="UP000244005"/>
    </source>
</evidence>
<accession>A0A2R6XVK0</accession>
<dbReference type="AlphaFoldDB" id="A0A2R6XVK0"/>